<dbReference type="Pfam" id="PF04268">
    <property type="entry name" value="SoxG"/>
    <property type="match status" value="1"/>
</dbReference>
<name>A0A1H1NFX8_9BRAD</name>
<keyword evidence="2" id="KW-1185">Reference proteome</keyword>
<proteinExistence type="predicted"/>
<gene>
    <name evidence="1" type="ORF">SAMN05444158_0607</name>
</gene>
<dbReference type="SUPFAM" id="SSF103025">
    <property type="entry name" value="Folate-binding domain"/>
    <property type="match status" value="1"/>
</dbReference>
<dbReference type="InterPro" id="IPR007375">
    <property type="entry name" value="SoxG"/>
</dbReference>
<dbReference type="Proteomes" id="UP000243904">
    <property type="component" value="Chromosome I"/>
</dbReference>
<dbReference type="EMBL" id="LT629750">
    <property type="protein sequence ID" value="SDR97730.1"/>
    <property type="molecule type" value="Genomic_DNA"/>
</dbReference>
<sequence>MSVANDLDIVERDGLGLATVMARKGVTAPAIGAALGLDAPRGPTSASNGQLRLIGTGPGMWMAIADTAGADWVDGLRTRLTGIASVSDQSGGYVIFRISGPSARSTLQKGVFIDLDPSVFGAGSVATTVVAHIGVTLWQVDAAPTFEAALFRSLSRSFREWLESVATR</sequence>
<accession>A0A1H1NFX8</accession>
<dbReference type="Gene3D" id="3.30.1360.120">
    <property type="entry name" value="Probable tRNA modification gtpase trme, domain 1"/>
    <property type="match status" value="1"/>
</dbReference>
<dbReference type="Gene3D" id="3.30.70.1520">
    <property type="entry name" value="Heterotetrameric sarcosine oxidase"/>
    <property type="match status" value="1"/>
</dbReference>
<organism evidence="1 2">
    <name type="scientific">Bradyrhizobium canariense</name>
    <dbReference type="NCBI Taxonomy" id="255045"/>
    <lineage>
        <taxon>Bacteria</taxon>
        <taxon>Pseudomonadati</taxon>
        <taxon>Pseudomonadota</taxon>
        <taxon>Alphaproteobacteria</taxon>
        <taxon>Hyphomicrobiales</taxon>
        <taxon>Nitrobacteraceae</taxon>
        <taxon>Bradyrhizobium</taxon>
    </lineage>
</organism>
<protein>
    <submittedName>
        <fullName evidence="1">N-methylglutamate dehydrogenase subunit D</fullName>
    </submittedName>
</protein>
<evidence type="ECO:0000313" key="1">
    <source>
        <dbReference type="EMBL" id="SDR97730.1"/>
    </source>
</evidence>
<evidence type="ECO:0000313" key="2">
    <source>
        <dbReference type="Proteomes" id="UP000243904"/>
    </source>
</evidence>
<reference evidence="2" key="1">
    <citation type="submission" date="2016-10" db="EMBL/GenBank/DDBJ databases">
        <authorList>
            <person name="Varghese N."/>
            <person name="Submissions S."/>
        </authorList>
    </citation>
    <scope>NUCLEOTIDE SEQUENCE [LARGE SCALE GENOMIC DNA]</scope>
    <source>
        <strain evidence="2">GAS369</strain>
    </source>
</reference>
<dbReference type="AlphaFoldDB" id="A0A1H1NFX8"/>
<dbReference type="InterPro" id="IPR027266">
    <property type="entry name" value="TrmE/GcvT-like"/>
</dbReference>